<dbReference type="EMBL" id="CAXKWB010039848">
    <property type="protein sequence ID" value="CAL4153782.1"/>
    <property type="molecule type" value="Genomic_DNA"/>
</dbReference>
<comment type="caution">
    <text evidence="2">The sequence shown here is derived from an EMBL/GenBank/DDBJ whole genome shotgun (WGS) entry which is preliminary data.</text>
</comment>
<dbReference type="Gene3D" id="2.30.30.140">
    <property type="match status" value="1"/>
</dbReference>
<feature type="compositionally biased region" description="Polar residues" evidence="1">
    <location>
        <begin position="142"/>
        <end position="154"/>
    </location>
</feature>
<reference evidence="2 3" key="1">
    <citation type="submission" date="2024-05" db="EMBL/GenBank/DDBJ databases">
        <authorList>
            <person name="Wallberg A."/>
        </authorList>
    </citation>
    <scope>NUCLEOTIDE SEQUENCE [LARGE SCALE GENOMIC DNA]</scope>
</reference>
<organism evidence="2 3">
    <name type="scientific">Meganyctiphanes norvegica</name>
    <name type="common">Northern krill</name>
    <name type="synonym">Thysanopoda norvegica</name>
    <dbReference type="NCBI Taxonomy" id="48144"/>
    <lineage>
        <taxon>Eukaryota</taxon>
        <taxon>Metazoa</taxon>
        <taxon>Ecdysozoa</taxon>
        <taxon>Arthropoda</taxon>
        <taxon>Crustacea</taxon>
        <taxon>Multicrustacea</taxon>
        <taxon>Malacostraca</taxon>
        <taxon>Eumalacostraca</taxon>
        <taxon>Eucarida</taxon>
        <taxon>Euphausiacea</taxon>
        <taxon>Euphausiidae</taxon>
        <taxon>Meganyctiphanes</taxon>
    </lineage>
</organism>
<feature type="region of interest" description="Disordered" evidence="1">
    <location>
        <begin position="71"/>
        <end position="193"/>
    </location>
</feature>
<accession>A0AAV2S342</accession>
<evidence type="ECO:0000256" key="1">
    <source>
        <dbReference type="SAM" id="MobiDB-lite"/>
    </source>
</evidence>
<protein>
    <submittedName>
        <fullName evidence="2">Uncharacterized protein</fullName>
    </submittedName>
</protein>
<evidence type="ECO:0000313" key="3">
    <source>
        <dbReference type="Proteomes" id="UP001497623"/>
    </source>
</evidence>
<sequence>MSNYNEGEELLVYQGPLIYKAKCIAIREIEENSESKGLQGWGELLGMLNWNVELCVGKPKKNTFELDCSTQMNHQDSEGGRCHTTRRRPRKSNKKVGVTKGRWGASANRISDSETQSTQVLENDPAQGGSQDVHESGDSDTDINITIATENAVNETERGVGEGTSAEDGAGGSPNMTKDIYEEETDVPESWEL</sequence>
<gene>
    <name evidence="2" type="ORF">MNOR_LOCUS31228</name>
</gene>
<evidence type="ECO:0000313" key="2">
    <source>
        <dbReference type="EMBL" id="CAL4153782.1"/>
    </source>
</evidence>
<feature type="compositionally biased region" description="Acidic residues" evidence="1">
    <location>
        <begin position="181"/>
        <end position="193"/>
    </location>
</feature>
<dbReference type="AlphaFoldDB" id="A0AAV2S342"/>
<dbReference type="Proteomes" id="UP001497623">
    <property type="component" value="Unassembled WGS sequence"/>
</dbReference>
<feature type="non-terminal residue" evidence="2">
    <location>
        <position position="193"/>
    </location>
</feature>
<feature type="compositionally biased region" description="Basic residues" evidence="1">
    <location>
        <begin position="83"/>
        <end position="94"/>
    </location>
</feature>
<feature type="compositionally biased region" description="Polar residues" evidence="1">
    <location>
        <begin position="108"/>
        <end position="121"/>
    </location>
</feature>
<keyword evidence="3" id="KW-1185">Reference proteome</keyword>
<proteinExistence type="predicted"/>
<name>A0AAV2S342_MEGNR</name>